<evidence type="ECO:0000256" key="1">
    <source>
        <dbReference type="ARBA" id="ARBA00004651"/>
    </source>
</evidence>
<dbReference type="Pfam" id="PF00060">
    <property type="entry name" value="Lig_chan"/>
    <property type="match status" value="1"/>
</dbReference>
<keyword evidence="6 9" id="KW-0472">Membrane</keyword>
<dbReference type="EMBL" id="JASPKZ010000023">
    <property type="protein sequence ID" value="KAJ9601296.1"/>
    <property type="molecule type" value="Genomic_DNA"/>
</dbReference>
<evidence type="ECO:0000256" key="10">
    <source>
        <dbReference type="SAM" id="SignalP"/>
    </source>
</evidence>
<dbReference type="PANTHER" id="PTHR42643">
    <property type="entry name" value="IONOTROPIC RECEPTOR 20A-RELATED"/>
    <property type="match status" value="1"/>
</dbReference>
<organism evidence="12 13">
    <name type="scientific">Diploptera punctata</name>
    <name type="common">Pacific beetle cockroach</name>
    <dbReference type="NCBI Taxonomy" id="6984"/>
    <lineage>
        <taxon>Eukaryota</taxon>
        <taxon>Metazoa</taxon>
        <taxon>Ecdysozoa</taxon>
        <taxon>Arthropoda</taxon>
        <taxon>Hexapoda</taxon>
        <taxon>Insecta</taxon>
        <taxon>Pterygota</taxon>
        <taxon>Neoptera</taxon>
        <taxon>Polyneoptera</taxon>
        <taxon>Dictyoptera</taxon>
        <taxon>Blattodea</taxon>
        <taxon>Blaberoidea</taxon>
        <taxon>Blaberidae</taxon>
        <taxon>Diplopterinae</taxon>
        <taxon>Diploptera</taxon>
    </lineage>
</organism>
<evidence type="ECO:0000256" key="2">
    <source>
        <dbReference type="ARBA" id="ARBA00008685"/>
    </source>
</evidence>
<evidence type="ECO:0000256" key="4">
    <source>
        <dbReference type="ARBA" id="ARBA00022692"/>
    </source>
</evidence>
<feature type="signal peptide" evidence="10">
    <location>
        <begin position="1"/>
        <end position="20"/>
    </location>
</feature>
<keyword evidence="13" id="KW-1185">Reference proteome</keyword>
<feature type="transmembrane region" description="Helical" evidence="9">
    <location>
        <begin position="352"/>
        <end position="375"/>
    </location>
</feature>
<dbReference type="GO" id="GO:0050906">
    <property type="term" value="P:detection of stimulus involved in sensory perception"/>
    <property type="evidence" value="ECO:0007669"/>
    <property type="project" value="UniProtKB-ARBA"/>
</dbReference>
<feature type="transmembrane region" description="Helical" evidence="9">
    <location>
        <begin position="412"/>
        <end position="430"/>
    </location>
</feature>
<feature type="transmembrane region" description="Helical" evidence="9">
    <location>
        <begin position="607"/>
        <end position="629"/>
    </location>
</feature>
<comment type="caution">
    <text evidence="12">The sequence shown here is derived from an EMBL/GenBank/DDBJ whole genome shotgun (WGS) entry which is preliminary data.</text>
</comment>
<dbReference type="InterPro" id="IPR052192">
    <property type="entry name" value="Insect_Ionotropic_Sensory_Rcpt"/>
</dbReference>
<dbReference type="Gene3D" id="1.10.287.70">
    <property type="match status" value="1"/>
</dbReference>
<evidence type="ECO:0000256" key="3">
    <source>
        <dbReference type="ARBA" id="ARBA00022475"/>
    </source>
</evidence>
<keyword evidence="5 9" id="KW-1133">Transmembrane helix</keyword>
<feature type="chain" id="PRO_5042295804" description="Ionotropic glutamate receptor C-terminal domain-containing protein" evidence="10">
    <location>
        <begin position="21"/>
        <end position="632"/>
    </location>
</feature>
<comment type="similarity">
    <text evidence="2">Belongs to the glutamate-gated ion channel (TC 1.A.10.1) family.</text>
</comment>
<reference evidence="12" key="2">
    <citation type="submission" date="2023-05" db="EMBL/GenBank/DDBJ databases">
        <authorList>
            <person name="Fouks B."/>
        </authorList>
    </citation>
    <scope>NUCLEOTIDE SEQUENCE</scope>
    <source>
        <strain evidence="12">Stay&amp;Tobe</strain>
        <tissue evidence="12">Testes</tissue>
    </source>
</reference>
<evidence type="ECO:0000256" key="7">
    <source>
        <dbReference type="ARBA" id="ARBA00023170"/>
    </source>
</evidence>
<dbReference type="GO" id="GO:0015276">
    <property type="term" value="F:ligand-gated monoatomic ion channel activity"/>
    <property type="evidence" value="ECO:0007669"/>
    <property type="project" value="InterPro"/>
</dbReference>
<evidence type="ECO:0000256" key="8">
    <source>
        <dbReference type="ARBA" id="ARBA00023180"/>
    </source>
</evidence>
<reference evidence="12" key="1">
    <citation type="journal article" date="2023" name="IScience">
        <title>Live-bearing cockroach genome reveals convergent evolutionary mechanisms linked to viviparity in insects and beyond.</title>
        <authorList>
            <person name="Fouks B."/>
            <person name="Harrison M.C."/>
            <person name="Mikhailova A.A."/>
            <person name="Marchal E."/>
            <person name="English S."/>
            <person name="Carruthers M."/>
            <person name="Jennings E.C."/>
            <person name="Chiamaka E.L."/>
            <person name="Frigard R.A."/>
            <person name="Pippel M."/>
            <person name="Attardo G.M."/>
            <person name="Benoit J.B."/>
            <person name="Bornberg-Bauer E."/>
            <person name="Tobe S.S."/>
        </authorList>
    </citation>
    <scope>NUCLEOTIDE SEQUENCE</scope>
    <source>
        <strain evidence="12">Stay&amp;Tobe</strain>
    </source>
</reference>
<comment type="subcellular location">
    <subcellularLocation>
        <location evidence="1">Cell membrane</location>
        <topology evidence="1">Multi-pass membrane protein</topology>
    </subcellularLocation>
</comment>
<feature type="transmembrane region" description="Helical" evidence="9">
    <location>
        <begin position="387"/>
        <end position="406"/>
    </location>
</feature>
<keyword evidence="8" id="KW-0325">Glycoprotein</keyword>
<keyword evidence="7" id="KW-0675">Receptor</keyword>
<proteinExistence type="inferred from homology"/>
<gene>
    <name evidence="12" type="ORF">L9F63_000518</name>
</gene>
<evidence type="ECO:0000256" key="5">
    <source>
        <dbReference type="ARBA" id="ARBA00022989"/>
    </source>
</evidence>
<name>A0AAD8ALJ6_DIPPU</name>
<sequence length="632" mass="74837">MKAIYMFYLSLCVKFYLVGCDLDLLPEVHRQAVHCIKQVMAQYFEEDAVLVISDPRNTHINVTGRKLETSYDVLISDVIIRELTNGSSRPAVVWYQRNYEDAVDMYTRFSREKLLNFVFILSDYGVDTQKNLLELAELMNLYMFERLFGYWPKVLIAFPEILKVVREYVNGFLQNLLTIFSMYNVALIFPRTEYVGSDDTFRMVSEIYSWFPFELHGQCGECWHLEFIDRWNTKGNGQFEHNTDLFPQKIPKQFNGCSIKYHLLFDSTASWRFEWFLLHTLFRLMNISHFVRIRGSGDYDVSFWRNFNEEDDNSKYENNVRLRKAFPHMFSILRWYVPCPEKTVRHGNFYKVFGPGVWLLFFISCVLMAMVADLLHRSRKCEYLDSLTYSLYCVWAVVTSVSLPQMPTTTKLRIVFFVWVCYCLAISNIFQSFFTSFIIEPGTEEQINTIEEFMNQDLSLFGNSDAYYLFDVLKLKEEVSDGYLNKLEALRYPIKEFFTHKRSGVIATDVDMKLYIPGYLAWIEPCFFYFSGYFSTYSLMFHHLSPYYEAFNSRVFQFHEEGIFTKLIDDYISSHSRPLLNVTKIENKFRRETTNDYFVFNMKHMKVVFIIYLCGNILSVVLFVAEVVLGKK</sequence>
<dbReference type="InterPro" id="IPR001320">
    <property type="entry name" value="Iontro_rcpt_C"/>
</dbReference>
<feature type="domain" description="Ionotropic glutamate receptor C-terminal" evidence="11">
    <location>
        <begin position="357"/>
        <end position="615"/>
    </location>
</feature>
<dbReference type="PANTHER" id="PTHR42643:SF30">
    <property type="entry name" value="IONOTROPIC RECEPTOR 40A-RELATED"/>
    <property type="match status" value="1"/>
</dbReference>
<evidence type="ECO:0000256" key="6">
    <source>
        <dbReference type="ARBA" id="ARBA00023136"/>
    </source>
</evidence>
<evidence type="ECO:0000313" key="12">
    <source>
        <dbReference type="EMBL" id="KAJ9601296.1"/>
    </source>
</evidence>
<keyword evidence="4 9" id="KW-0812">Transmembrane</keyword>
<keyword evidence="3" id="KW-1003">Cell membrane</keyword>
<protein>
    <recommendedName>
        <fullName evidence="11">Ionotropic glutamate receptor C-terminal domain-containing protein</fullName>
    </recommendedName>
</protein>
<evidence type="ECO:0000256" key="9">
    <source>
        <dbReference type="SAM" id="Phobius"/>
    </source>
</evidence>
<evidence type="ECO:0000313" key="13">
    <source>
        <dbReference type="Proteomes" id="UP001233999"/>
    </source>
</evidence>
<dbReference type="Proteomes" id="UP001233999">
    <property type="component" value="Unassembled WGS sequence"/>
</dbReference>
<dbReference type="AlphaFoldDB" id="A0AAD8ALJ6"/>
<keyword evidence="10" id="KW-0732">Signal</keyword>
<evidence type="ECO:0000259" key="11">
    <source>
        <dbReference type="Pfam" id="PF00060"/>
    </source>
</evidence>
<accession>A0AAD8ALJ6</accession>
<dbReference type="GO" id="GO:0005886">
    <property type="term" value="C:plasma membrane"/>
    <property type="evidence" value="ECO:0007669"/>
    <property type="project" value="UniProtKB-SubCell"/>
</dbReference>